<evidence type="ECO:0000313" key="2">
    <source>
        <dbReference type="EMBL" id="MDO4842246.1"/>
    </source>
</evidence>
<accession>A0AA43UAE3</accession>
<protein>
    <submittedName>
        <fullName evidence="2">Uncharacterized protein</fullName>
    </submittedName>
</protein>
<sequence>MTKLNLLKYIHNETVNDSLTKMLADSVKQASESKEFEMVITREREMLKMEKANQTLAKEIQEYKKDLQSKDDRIEELEKEINRLMLKQKRLIENQNR</sequence>
<dbReference type="EMBL" id="JAUMVS010000123">
    <property type="protein sequence ID" value="MDO4842246.1"/>
    <property type="molecule type" value="Genomic_DNA"/>
</dbReference>
<organism evidence="2 3">
    <name type="scientific">Phoenicibacter congonensis</name>
    <dbReference type="NCBI Taxonomy" id="1944646"/>
    <lineage>
        <taxon>Bacteria</taxon>
        <taxon>Bacillati</taxon>
        <taxon>Actinomycetota</taxon>
        <taxon>Coriobacteriia</taxon>
        <taxon>Eggerthellales</taxon>
        <taxon>Eggerthellaceae</taxon>
        <taxon>Phoenicibacter</taxon>
    </lineage>
</organism>
<dbReference type="Proteomes" id="UP001168575">
    <property type="component" value="Unassembled WGS sequence"/>
</dbReference>
<name>A0AA43UAE3_9ACTN</name>
<feature type="coiled-coil region" evidence="1">
    <location>
        <begin position="42"/>
        <end position="94"/>
    </location>
</feature>
<proteinExistence type="predicted"/>
<keyword evidence="1" id="KW-0175">Coiled coil</keyword>
<gene>
    <name evidence="2" type="ORF">Q3982_06165</name>
</gene>
<comment type="caution">
    <text evidence="2">The sequence shown here is derived from an EMBL/GenBank/DDBJ whole genome shotgun (WGS) entry which is preliminary data.</text>
</comment>
<keyword evidence="3" id="KW-1185">Reference proteome</keyword>
<reference evidence="2" key="1">
    <citation type="submission" date="2023-07" db="EMBL/GenBank/DDBJ databases">
        <title>Between Cages and Wild: Unraveling the Impact of Captivity on Animal Microbiomes and Antimicrobial Resistance.</title>
        <authorList>
            <person name="Schmartz G.P."/>
            <person name="Rehner J."/>
            <person name="Schuff M.J."/>
            <person name="Becker S.L."/>
            <person name="Kravczyk M."/>
            <person name="Gurevich A."/>
            <person name="Francke R."/>
            <person name="Mueller R."/>
            <person name="Keller V."/>
            <person name="Keller A."/>
        </authorList>
    </citation>
    <scope>NUCLEOTIDE SEQUENCE</scope>
    <source>
        <strain evidence="2">S12M_St_49</strain>
    </source>
</reference>
<evidence type="ECO:0000256" key="1">
    <source>
        <dbReference type="SAM" id="Coils"/>
    </source>
</evidence>
<dbReference type="AlphaFoldDB" id="A0AA43UAE3"/>
<evidence type="ECO:0000313" key="3">
    <source>
        <dbReference type="Proteomes" id="UP001168575"/>
    </source>
</evidence>